<proteinExistence type="predicted"/>
<reference evidence="1" key="3">
    <citation type="submission" date="2025-09" db="UniProtKB">
        <authorList>
            <consortium name="Ensembl"/>
        </authorList>
    </citation>
    <scope>IDENTIFICATION</scope>
</reference>
<reference evidence="1" key="2">
    <citation type="submission" date="2025-08" db="UniProtKB">
        <authorList>
            <consortium name="Ensembl"/>
        </authorList>
    </citation>
    <scope>IDENTIFICATION</scope>
</reference>
<evidence type="ECO:0000313" key="2">
    <source>
        <dbReference type="Proteomes" id="UP000314982"/>
    </source>
</evidence>
<evidence type="ECO:0000313" key="1">
    <source>
        <dbReference type="Ensembl" id="ENSHHUP00000001376.1"/>
    </source>
</evidence>
<dbReference type="Ensembl" id="ENSHHUT00000001411.1">
    <property type="protein sequence ID" value="ENSHHUP00000001376.1"/>
    <property type="gene ID" value="ENSHHUG00000000923.1"/>
</dbReference>
<protein>
    <recommendedName>
        <fullName evidence="3">PH domain-containing protein</fullName>
    </recommendedName>
</protein>
<dbReference type="STRING" id="62062.ENSHHUP00000001376"/>
<sequence>MESNGKAEKHGLEGDADLQFLLVGGELLKVKSSSWKKNRFYKLQEDCTTMWHESHRTFKRNQTCEYFYCIRVTRPVSTATVLEQPDL</sequence>
<organism evidence="1 2">
    <name type="scientific">Hucho hucho</name>
    <name type="common">huchen</name>
    <dbReference type="NCBI Taxonomy" id="62062"/>
    <lineage>
        <taxon>Eukaryota</taxon>
        <taxon>Metazoa</taxon>
        <taxon>Chordata</taxon>
        <taxon>Craniata</taxon>
        <taxon>Vertebrata</taxon>
        <taxon>Euteleostomi</taxon>
        <taxon>Actinopterygii</taxon>
        <taxon>Neopterygii</taxon>
        <taxon>Teleostei</taxon>
        <taxon>Protacanthopterygii</taxon>
        <taxon>Salmoniformes</taxon>
        <taxon>Salmonidae</taxon>
        <taxon>Salmoninae</taxon>
        <taxon>Hucho</taxon>
    </lineage>
</organism>
<accession>A0A4W5JNQ9</accession>
<dbReference type="Proteomes" id="UP000314982">
    <property type="component" value="Unassembled WGS sequence"/>
</dbReference>
<evidence type="ECO:0008006" key="3">
    <source>
        <dbReference type="Google" id="ProtNLM"/>
    </source>
</evidence>
<name>A0A4W5JNQ9_9TELE</name>
<dbReference type="InterPro" id="IPR011993">
    <property type="entry name" value="PH-like_dom_sf"/>
</dbReference>
<reference evidence="2" key="1">
    <citation type="submission" date="2018-06" db="EMBL/GenBank/DDBJ databases">
        <title>Genome assembly of Danube salmon.</title>
        <authorList>
            <person name="Macqueen D.J."/>
            <person name="Gundappa M.K."/>
        </authorList>
    </citation>
    <scope>NUCLEOTIDE SEQUENCE [LARGE SCALE GENOMIC DNA]</scope>
</reference>
<dbReference type="Gene3D" id="2.30.29.30">
    <property type="entry name" value="Pleckstrin-homology domain (PH domain)/Phosphotyrosine-binding domain (PTB)"/>
    <property type="match status" value="1"/>
</dbReference>
<dbReference type="AlphaFoldDB" id="A0A4W5JNQ9"/>
<keyword evidence="2" id="KW-1185">Reference proteome</keyword>